<dbReference type="Proteomes" id="UP000307874">
    <property type="component" value="Unassembled WGS sequence"/>
</dbReference>
<dbReference type="AlphaFoldDB" id="A0A5C4JSS9"/>
<feature type="transmembrane region" description="Helical" evidence="8">
    <location>
        <begin position="105"/>
        <end position="124"/>
    </location>
</feature>
<feature type="transmembrane region" description="Helical" evidence="8">
    <location>
        <begin position="172"/>
        <end position="191"/>
    </location>
</feature>
<dbReference type="EMBL" id="VCLB01000004">
    <property type="protein sequence ID" value="TNB48224.1"/>
    <property type="molecule type" value="Genomic_DNA"/>
</dbReference>
<feature type="transmembrane region" description="Helical" evidence="8">
    <location>
        <begin position="229"/>
        <end position="251"/>
    </location>
</feature>
<reference evidence="9 10" key="1">
    <citation type="submission" date="2019-06" db="EMBL/GenBank/DDBJ databases">
        <title>Martelella lutilitoris sp. nov., isolated from a tidal mudflat.</title>
        <authorList>
            <person name="Kim Y.-J."/>
        </authorList>
    </citation>
    <scope>NUCLEOTIDE SEQUENCE [LARGE SCALE GENOMIC DNA]</scope>
    <source>
        <strain evidence="9 10">GH2-6</strain>
    </source>
</reference>
<feature type="transmembrane region" description="Helical" evidence="8">
    <location>
        <begin position="136"/>
        <end position="160"/>
    </location>
</feature>
<feature type="transmembrane region" description="Helical" evidence="8">
    <location>
        <begin position="6"/>
        <end position="27"/>
    </location>
</feature>
<keyword evidence="10" id="KW-1185">Reference proteome</keyword>
<keyword evidence="3" id="KW-0813">Transport</keyword>
<feature type="transmembrane region" description="Helical" evidence="8">
    <location>
        <begin position="39"/>
        <end position="60"/>
    </location>
</feature>
<evidence type="ECO:0000256" key="4">
    <source>
        <dbReference type="ARBA" id="ARBA00022475"/>
    </source>
</evidence>
<proteinExistence type="inferred from homology"/>
<keyword evidence="5 8" id="KW-0812">Transmembrane</keyword>
<feature type="transmembrane region" description="Helical" evidence="8">
    <location>
        <begin position="80"/>
        <end position="98"/>
    </location>
</feature>
<evidence type="ECO:0000256" key="7">
    <source>
        <dbReference type="ARBA" id="ARBA00023136"/>
    </source>
</evidence>
<evidence type="ECO:0000313" key="10">
    <source>
        <dbReference type="Proteomes" id="UP000307874"/>
    </source>
</evidence>
<protein>
    <recommendedName>
        <fullName evidence="8">Probable membrane transporter protein</fullName>
    </recommendedName>
</protein>
<dbReference type="OrthoDB" id="7917190at2"/>
<evidence type="ECO:0000256" key="8">
    <source>
        <dbReference type="RuleBase" id="RU363041"/>
    </source>
</evidence>
<keyword evidence="6 8" id="KW-1133">Transmembrane helix</keyword>
<gene>
    <name evidence="9" type="ORF">FF124_07770</name>
</gene>
<dbReference type="Pfam" id="PF01925">
    <property type="entry name" value="TauE"/>
    <property type="match status" value="1"/>
</dbReference>
<comment type="subcellular location">
    <subcellularLocation>
        <location evidence="1 8">Cell membrane</location>
        <topology evidence="1 8">Multi-pass membrane protein</topology>
    </subcellularLocation>
</comment>
<dbReference type="PANTHER" id="PTHR30269">
    <property type="entry name" value="TRANSMEMBRANE PROTEIN YFCA"/>
    <property type="match status" value="1"/>
</dbReference>
<feature type="transmembrane region" description="Helical" evidence="8">
    <location>
        <begin position="197"/>
        <end position="217"/>
    </location>
</feature>
<organism evidence="9 10">
    <name type="scientific">Martelella lutilitoris</name>
    <dbReference type="NCBI Taxonomy" id="2583532"/>
    <lineage>
        <taxon>Bacteria</taxon>
        <taxon>Pseudomonadati</taxon>
        <taxon>Pseudomonadota</taxon>
        <taxon>Alphaproteobacteria</taxon>
        <taxon>Hyphomicrobiales</taxon>
        <taxon>Aurantimonadaceae</taxon>
        <taxon>Martelella</taxon>
    </lineage>
</organism>
<evidence type="ECO:0000256" key="2">
    <source>
        <dbReference type="ARBA" id="ARBA00009142"/>
    </source>
</evidence>
<name>A0A5C4JSS9_9HYPH</name>
<dbReference type="RefSeq" id="WP_138747930.1">
    <property type="nucleotide sequence ID" value="NZ_VCLB01000004.1"/>
</dbReference>
<dbReference type="PANTHER" id="PTHR30269:SF37">
    <property type="entry name" value="MEMBRANE TRANSPORTER PROTEIN"/>
    <property type="match status" value="1"/>
</dbReference>
<evidence type="ECO:0000256" key="3">
    <source>
        <dbReference type="ARBA" id="ARBA00022448"/>
    </source>
</evidence>
<comment type="similarity">
    <text evidence="2 8">Belongs to the 4-toluene sulfonate uptake permease (TSUP) (TC 2.A.102) family.</text>
</comment>
<evidence type="ECO:0000313" key="9">
    <source>
        <dbReference type="EMBL" id="TNB48224.1"/>
    </source>
</evidence>
<evidence type="ECO:0000256" key="5">
    <source>
        <dbReference type="ARBA" id="ARBA00022692"/>
    </source>
</evidence>
<sequence>MPELAFSLPVYIGFALILSVGAFFRGFAGFGMALVAMPLLILLVPPQSAILALMVVQIVLSSFDMRECMGFADRRAVSVLAIAALFGTPVGLIAIGFAPLYMAQIIIGVIAGVAALVLFFRFSLKSNMGTVSTALVGFFSGLFGGLAAAPGPPVVAYFIARDISPRGKRASMILLFAIMAVFALLTAAARGTLSFDVILLGLFSSPVCYAGSAFGAACFRRGSDDGYRVLALAAMEFSALFSIVLGLFSAFEG</sequence>
<accession>A0A5C4JSS9</accession>
<keyword evidence="7 8" id="KW-0472">Membrane</keyword>
<dbReference type="InterPro" id="IPR002781">
    <property type="entry name" value="TM_pro_TauE-like"/>
</dbReference>
<keyword evidence="4 8" id="KW-1003">Cell membrane</keyword>
<evidence type="ECO:0000256" key="1">
    <source>
        <dbReference type="ARBA" id="ARBA00004651"/>
    </source>
</evidence>
<comment type="caution">
    <text evidence="9">The sequence shown here is derived from an EMBL/GenBank/DDBJ whole genome shotgun (WGS) entry which is preliminary data.</text>
</comment>
<dbReference type="InterPro" id="IPR052017">
    <property type="entry name" value="TSUP"/>
</dbReference>
<evidence type="ECO:0000256" key="6">
    <source>
        <dbReference type="ARBA" id="ARBA00022989"/>
    </source>
</evidence>
<dbReference type="GO" id="GO:0005886">
    <property type="term" value="C:plasma membrane"/>
    <property type="evidence" value="ECO:0007669"/>
    <property type="project" value="UniProtKB-SubCell"/>
</dbReference>